<feature type="transmembrane region" description="Helical" evidence="1">
    <location>
        <begin position="45"/>
        <end position="64"/>
    </location>
</feature>
<dbReference type="EMBL" id="BNJF01000001">
    <property type="protein sequence ID" value="GHO42009.1"/>
    <property type="molecule type" value="Genomic_DNA"/>
</dbReference>
<keyword evidence="1" id="KW-1133">Transmembrane helix</keyword>
<feature type="transmembrane region" description="Helical" evidence="1">
    <location>
        <begin position="6"/>
        <end position="25"/>
    </location>
</feature>
<proteinExistence type="predicted"/>
<comment type="caution">
    <text evidence="2">The sequence shown here is derived from an EMBL/GenBank/DDBJ whole genome shotgun (WGS) entry which is preliminary data.</text>
</comment>
<protein>
    <submittedName>
        <fullName evidence="2">Uncharacterized protein</fullName>
    </submittedName>
</protein>
<evidence type="ECO:0000313" key="2">
    <source>
        <dbReference type="EMBL" id="GHO42009.1"/>
    </source>
</evidence>
<accession>A0A8J3HZ96</accession>
<keyword evidence="3" id="KW-1185">Reference proteome</keyword>
<keyword evidence="1" id="KW-0472">Membrane</keyword>
<evidence type="ECO:0000256" key="1">
    <source>
        <dbReference type="SAM" id="Phobius"/>
    </source>
</evidence>
<dbReference type="AlphaFoldDB" id="A0A8J3HZ96"/>
<name>A0A8J3HZ96_9CHLR</name>
<keyword evidence="1" id="KW-0812">Transmembrane</keyword>
<gene>
    <name evidence="2" type="ORF">KSX_01720</name>
</gene>
<dbReference type="Proteomes" id="UP000612362">
    <property type="component" value="Unassembled WGS sequence"/>
</dbReference>
<reference evidence="2" key="1">
    <citation type="submission" date="2020-10" db="EMBL/GenBank/DDBJ databases">
        <title>Taxonomic study of unclassified bacteria belonging to the class Ktedonobacteria.</title>
        <authorList>
            <person name="Yabe S."/>
            <person name="Wang C.M."/>
            <person name="Zheng Y."/>
            <person name="Sakai Y."/>
            <person name="Cavaletti L."/>
            <person name="Monciardini P."/>
            <person name="Donadio S."/>
        </authorList>
    </citation>
    <scope>NUCLEOTIDE SEQUENCE</scope>
    <source>
        <strain evidence="2">SOSP1-1</strain>
    </source>
</reference>
<organism evidence="2 3">
    <name type="scientific">Ktedonospora formicarum</name>
    <dbReference type="NCBI Taxonomy" id="2778364"/>
    <lineage>
        <taxon>Bacteria</taxon>
        <taxon>Bacillati</taxon>
        <taxon>Chloroflexota</taxon>
        <taxon>Ktedonobacteria</taxon>
        <taxon>Ktedonobacterales</taxon>
        <taxon>Ktedonobacteraceae</taxon>
        <taxon>Ktedonospora</taxon>
    </lineage>
</organism>
<sequence length="76" mass="8306">MGIFWFGGALYPNIMVIPIILKLPLGQQREVAVPLGTRSNQILPFVAILVILLGILRGTVWGQLTPSPSRLVQLTV</sequence>
<evidence type="ECO:0000313" key="3">
    <source>
        <dbReference type="Proteomes" id="UP000612362"/>
    </source>
</evidence>